<protein>
    <submittedName>
        <fullName evidence="2">Methyltransferase domain-containing protein</fullName>
    </submittedName>
</protein>
<dbReference type="Pfam" id="PF08241">
    <property type="entry name" value="Methyltransf_11"/>
    <property type="match status" value="1"/>
</dbReference>
<dbReference type="InterPro" id="IPR029063">
    <property type="entry name" value="SAM-dependent_MTases_sf"/>
</dbReference>
<accession>A0AAW9KJA3</accession>
<evidence type="ECO:0000313" key="2">
    <source>
        <dbReference type="EMBL" id="MDZ7542856.1"/>
    </source>
</evidence>
<proteinExistence type="predicted"/>
<feature type="domain" description="Methyltransferase type 11" evidence="1">
    <location>
        <begin position="3"/>
        <end position="49"/>
    </location>
</feature>
<keyword evidence="2" id="KW-0808">Transferase</keyword>
<dbReference type="InterPro" id="IPR013216">
    <property type="entry name" value="Methyltransf_11"/>
</dbReference>
<feature type="non-terminal residue" evidence="2">
    <location>
        <position position="1"/>
    </location>
</feature>
<dbReference type="AlphaFoldDB" id="A0AAW9KJA3"/>
<dbReference type="GO" id="GO:0032259">
    <property type="term" value="P:methylation"/>
    <property type="evidence" value="ECO:0007669"/>
    <property type="project" value="UniProtKB-KW"/>
</dbReference>
<dbReference type="GO" id="GO:0008757">
    <property type="term" value="F:S-adenosylmethionine-dependent methyltransferase activity"/>
    <property type="evidence" value="ECO:0007669"/>
    <property type="project" value="InterPro"/>
</dbReference>
<reference evidence="2" key="1">
    <citation type="submission" date="2019-11" db="EMBL/GenBank/DDBJ databases">
        <title>Characterization of Clostridium perfringens isolates from swine manure treated agricultural soils.</title>
        <authorList>
            <person name="Wushke S.T."/>
        </authorList>
    </citation>
    <scope>NUCLEOTIDE SEQUENCE</scope>
    <source>
        <strain evidence="2">X62</strain>
    </source>
</reference>
<comment type="caution">
    <text evidence="2">The sequence shown here is derived from an EMBL/GenBank/DDBJ whole genome shotgun (WGS) entry which is preliminary data.</text>
</comment>
<dbReference type="EMBL" id="WNUR01000552">
    <property type="protein sequence ID" value="MDZ7542856.1"/>
    <property type="molecule type" value="Genomic_DNA"/>
</dbReference>
<dbReference type="Gene3D" id="6.10.140.280">
    <property type="match status" value="1"/>
</dbReference>
<evidence type="ECO:0000259" key="1">
    <source>
        <dbReference type="Pfam" id="PF08241"/>
    </source>
</evidence>
<sequence length="132" mass="15069">IIADYAAYEFEDTYDIVISSLSIHHLTHTAKQQLFATIYKLLPSGGSFINADQAQAHNASADAYYRKRWLEQIRASGLSQEAINASIERRRVDINAKLHDQISWMEQAGFEEVDCMYKNLDFAVFYAKKLSS</sequence>
<dbReference type="Gene3D" id="3.40.50.150">
    <property type="entry name" value="Vaccinia Virus protein VP39"/>
    <property type="match status" value="1"/>
</dbReference>
<gene>
    <name evidence="2" type="ORF">GNF83_17045</name>
</gene>
<evidence type="ECO:0000313" key="3">
    <source>
        <dbReference type="Proteomes" id="UP001288944"/>
    </source>
</evidence>
<keyword evidence="2" id="KW-0489">Methyltransferase</keyword>
<dbReference type="SUPFAM" id="SSF53335">
    <property type="entry name" value="S-adenosyl-L-methionine-dependent methyltransferases"/>
    <property type="match status" value="1"/>
</dbReference>
<name>A0AAW9KJA3_CLOPF</name>
<organism evidence="2 3">
    <name type="scientific">Clostridium perfringens</name>
    <dbReference type="NCBI Taxonomy" id="1502"/>
    <lineage>
        <taxon>Bacteria</taxon>
        <taxon>Bacillati</taxon>
        <taxon>Bacillota</taxon>
        <taxon>Clostridia</taxon>
        <taxon>Eubacteriales</taxon>
        <taxon>Clostridiaceae</taxon>
        <taxon>Clostridium</taxon>
    </lineage>
</organism>
<dbReference type="Proteomes" id="UP001288944">
    <property type="component" value="Unassembled WGS sequence"/>
</dbReference>